<evidence type="ECO:0000313" key="2">
    <source>
        <dbReference type="EMBL" id="RKF54700.1"/>
    </source>
</evidence>
<dbReference type="PANTHER" id="PTHR22893">
    <property type="entry name" value="NADH OXIDOREDUCTASE-RELATED"/>
    <property type="match status" value="1"/>
</dbReference>
<dbReference type="InterPro" id="IPR045247">
    <property type="entry name" value="Oye-like"/>
</dbReference>
<reference evidence="2 3" key="1">
    <citation type="journal article" date="2018" name="BMC Genomics">
        <title>Comparative genome analyses reveal sequence features reflecting distinct modes of host-adaptation between dicot and monocot powdery mildew.</title>
        <authorList>
            <person name="Wu Y."/>
            <person name="Ma X."/>
            <person name="Pan Z."/>
            <person name="Kale S.D."/>
            <person name="Song Y."/>
            <person name="King H."/>
            <person name="Zhang Q."/>
            <person name="Presley C."/>
            <person name="Deng X."/>
            <person name="Wei C.I."/>
            <person name="Xiao S."/>
        </authorList>
    </citation>
    <scope>NUCLEOTIDE SEQUENCE [LARGE SCALE GENOMIC DNA]</scope>
    <source>
        <strain evidence="2">UMSG2</strain>
    </source>
</reference>
<sequence>MEKTSRLSKPLQIGKLKLENRLVLAHLTRFRADDNHVPLPIFRDYYAYRASSPGTLLITEATFIAPEAGGYDNAPGIWSKEQIKSWKDVTKAVHDKKCFIFLQLWALGRVASLEVLKKELGENAKVVGPSNIAKSKGGDTPTPLTEEEIQNYIGYYRQAAINAIEAGFDGVEIHAAHGYLIDQFIQEVTNDRTDSWGGSIEFAIDVTKAVVEAIGPEKTGIKISPFSDFHGMRVRELHPQFSYLAQELKKLNIAYLHAECSRIYGTFFDEKSQKLDFLIDIWGNKNPFLMAGNFSTDSAKKAVDVEYPFQNIAVVFGTLSSNSDLDSRIRHGYS</sequence>
<evidence type="ECO:0000313" key="3">
    <source>
        <dbReference type="Proteomes" id="UP000286134"/>
    </source>
</evidence>
<dbReference type="AlphaFoldDB" id="A0A420HB95"/>
<dbReference type="STRING" id="212602.A0A420HB95"/>
<proteinExistence type="predicted"/>
<dbReference type="GO" id="GO:0003959">
    <property type="term" value="F:NADPH dehydrogenase activity"/>
    <property type="evidence" value="ECO:0007669"/>
    <property type="project" value="TreeGrafter"/>
</dbReference>
<accession>A0A420HB95</accession>
<dbReference type="Pfam" id="PF00724">
    <property type="entry name" value="Oxidored_FMN"/>
    <property type="match status" value="1"/>
</dbReference>
<comment type="caution">
    <text evidence="2">The sequence shown here is derived from an EMBL/GenBank/DDBJ whole genome shotgun (WGS) entry which is preliminary data.</text>
</comment>
<dbReference type="GO" id="GO:0010181">
    <property type="term" value="F:FMN binding"/>
    <property type="evidence" value="ECO:0007669"/>
    <property type="project" value="InterPro"/>
</dbReference>
<gene>
    <name evidence="2" type="ORF">OnM2_095038</name>
</gene>
<keyword evidence="3" id="KW-1185">Reference proteome</keyword>
<evidence type="ECO:0000259" key="1">
    <source>
        <dbReference type="Pfam" id="PF00724"/>
    </source>
</evidence>
<dbReference type="InterPro" id="IPR001155">
    <property type="entry name" value="OxRdtase_FMN_N"/>
</dbReference>
<organism evidence="2 3">
    <name type="scientific">Erysiphe neolycopersici</name>
    <dbReference type="NCBI Taxonomy" id="212602"/>
    <lineage>
        <taxon>Eukaryota</taxon>
        <taxon>Fungi</taxon>
        <taxon>Dikarya</taxon>
        <taxon>Ascomycota</taxon>
        <taxon>Pezizomycotina</taxon>
        <taxon>Leotiomycetes</taxon>
        <taxon>Erysiphales</taxon>
        <taxon>Erysiphaceae</taxon>
        <taxon>Erysiphe</taxon>
    </lineage>
</organism>
<dbReference type="Gene3D" id="3.20.20.70">
    <property type="entry name" value="Aldolase class I"/>
    <property type="match status" value="1"/>
</dbReference>
<feature type="domain" description="NADH:flavin oxidoreductase/NADH oxidase N-terminal" evidence="1">
    <location>
        <begin position="7"/>
        <end position="310"/>
    </location>
</feature>
<name>A0A420HB95_9PEZI</name>
<dbReference type="CDD" id="cd02933">
    <property type="entry name" value="OYE_like_FMN"/>
    <property type="match status" value="1"/>
</dbReference>
<dbReference type="SUPFAM" id="SSF51395">
    <property type="entry name" value="FMN-linked oxidoreductases"/>
    <property type="match status" value="1"/>
</dbReference>
<dbReference type="PANTHER" id="PTHR22893:SF91">
    <property type="entry name" value="NADPH DEHYDROGENASE 2-RELATED"/>
    <property type="match status" value="1"/>
</dbReference>
<dbReference type="Proteomes" id="UP000286134">
    <property type="component" value="Unassembled WGS sequence"/>
</dbReference>
<dbReference type="OrthoDB" id="276546at2759"/>
<dbReference type="InterPro" id="IPR013785">
    <property type="entry name" value="Aldolase_TIM"/>
</dbReference>
<dbReference type="EMBL" id="MCFK01009560">
    <property type="protein sequence ID" value="RKF54700.1"/>
    <property type="molecule type" value="Genomic_DNA"/>
</dbReference>
<protein>
    <submittedName>
        <fullName evidence="2">Chanoclavine-I aldehyde reductase easA</fullName>
    </submittedName>
</protein>